<keyword evidence="1" id="KW-0479">Metal-binding</keyword>
<comment type="similarity">
    <text evidence="1">Belongs to the PP2C family.</text>
</comment>
<evidence type="ECO:0000313" key="4">
    <source>
        <dbReference type="Proteomes" id="UP000078561"/>
    </source>
</evidence>
<dbReference type="GO" id="GO:0004722">
    <property type="term" value="F:protein serine/threonine phosphatase activity"/>
    <property type="evidence" value="ECO:0007669"/>
    <property type="project" value="UniProtKB-EC"/>
</dbReference>
<dbReference type="SUPFAM" id="SSF81606">
    <property type="entry name" value="PP2C-like"/>
    <property type="match status" value="1"/>
</dbReference>
<sequence>MLHHALQRRLLLSSTCCRAATSRLLAPSRNRFIQRHDYYSAAAMPQPEKARSHLAMIDFFDPDLTTHLPALNYSLKYGVSGYAKAGKTLDETAQEGVYTSVQVGDDAYFLRNDSLGVSDGVGGWRSHTGSTTACIVVLNQDELRVANLGDCGISVIRRNHYVFRSEEQQHSFNFPFQLGTASFDSPMDAQQFTIKVEEGDIMIVASDGLFDNLYDDEIMEEVQNCIDQQEQDGVPIQAISDALAFRAKVVSEDPDNPTSPFQVRAMHEGLYYQGGKADDISVLVAVIHRDEKPGPSPPPLP</sequence>
<keyword evidence="4" id="KW-1185">Reference proteome</keyword>
<dbReference type="EMBL" id="LT551793">
    <property type="protein sequence ID" value="SAL97423.1"/>
    <property type="molecule type" value="Genomic_DNA"/>
</dbReference>
<evidence type="ECO:0000313" key="3">
    <source>
        <dbReference type="EMBL" id="SAL97423.1"/>
    </source>
</evidence>
<dbReference type="InterPro" id="IPR036457">
    <property type="entry name" value="PPM-type-like_dom_sf"/>
</dbReference>
<comment type="catalytic activity">
    <reaction evidence="1">
        <text>O-phospho-L-seryl-[protein] + H2O = L-seryl-[protein] + phosphate</text>
        <dbReference type="Rhea" id="RHEA:20629"/>
        <dbReference type="Rhea" id="RHEA-COMP:9863"/>
        <dbReference type="Rhea" id="RHEA-COMP:11604"/>
        <dbReference type="ChEBI" id="CHEBI:15377"/>
        <dbReference type="ChEBI" id="CHEBI:29999"/>
        <dbReference type="ChEBI" id="CHEBI:43474"/>
        <dbReference type="ChEBI" id="CHEBI:83421"/>
        <dbReference type="EC" id="3.1.3.16"/>
    </reaction>
</comment>
<evidence type="ECO:0000259" key="2">
    <source>
        <dbReference type="PROSITE" id="PS51746"/>
    </source>
</evidence>
<dbReference type="PANTHER" id="PTHR12320">
    <property type="entry name" value="PROTEIN PHOSPHATASE 2C"/>
    <property type="match status" value="1"/>
</dbReference>
<keyword evidence="1" id="KW-0460">Magnesium</keyword>
<dbReference type="SMART" id="SM00332">
    <property type="entry name" value="PP2Cc"/>
    <property type="match status" value="1"/>
</dbReference>
<comment type="catalytic activity">
    <reaction evidence="1">
        <text>O-phospho-L-threonyl-[protein] + H2O = L-threonyl-[protein] + phosphate</text>
        <dbReference type="Rhea" id="RHEA:47004"/>
        <dbReference type="Rhea" id="RHEA-COMP:11060"/>
        <dbReference type="Rhea" id="RHEA-COMP:11605"/>
        <dbReference type="ChEBI" id="CHEBI:15377"/>
        <dbReference type="ChEBI" id="CHEBI:30013"/>
        <dbReference type="ChEBI" id="CHEBI:43474"/>
        <dbReference type="ChEBI" id="CHEBI:61977"/>
        <dbReference type="EC" id="3.1.3.16"/>
    </reaction>
</comment>
<dbReference type="Pfam" id="PF07228">
    <property type="entry name" value="SpoIIE"/>
    <property type="match status" value="1"/>
</dbReference>
<gene>
    <name evidence="3" type="primary">ABSGL_02917.1 scaffold 4049</name>
</gene>
<keyword evidence="1" id="KW-0464">Manganese</keyword>
<feature type="domain" description="PPM-type phosphatase" evidence="2">
    <location>
        <begin position="76"/>
        <end position="287"/>
    </location>
</feature>
<dbReference type="PANTHER" id="PTHR12320:SF84">
    <property type="entry name" value="PROTEIN PHOSPHATASE"/>
    <property type="match status" value="1"/>
</dbReference>
<dbReference type="PROSITE" id="PS51746">
    <property type="entry name" value="PPM_2"/>
    <property type="match status" value="1"/>
</dbReference>
<dbReference type="Proteomes" id="UP000078561">
    <property type="component" value="Unassembled WGS sequence"/>
</dbReference>
<evidence type="ECO:0000256" key="1">
    <source>
        <dbReference type="RuleBase" id="RU366020"/>
    </source>
</evidence>
<dbReference type="InParanoid" id="A0A163J698"/>
<comment type="cofactor">
    <cofactor evidence="1">
        <name>Mn(2+)</name>
        <dbReference type="ChEBI" id="CHEBI:29035"/>
    </cofactor>
</comment>
<proteinExistence type="inferred from homology"/>
<dbReference type="Gene3D" id="3.60.40.10">
    <property type="entry name" value="PPM-type phosphatase domain"/>
    <property type="match status" value="2"/>
</dbReference>
<dbReference type="GO" id="GO:0046872">
    <property type="term" value="F:metal ion binding"/>
    <property type="evidence" value="ECO:0007669"/>
    <property type="project" value="UniProtKB-UniRule"/>
</dbReference>
<reference evidence="3" key="1">
    <citation type="submission" date="2016-04" db="EMBL/GenBank/DDBJ databases">
        <authorList>
            <person name="Evans L.H."/>
            <person name="Alamgir A."/>
            <person name="Owens N."/>
            <person name="Weber N.D."/>
            <person name="Virtaneva K."/>
            <person name="Barbian K."/>
            <person name="Babar A."/>
            <person name="Rosenke K."/>
        </authorList>
    </citation>
    <scope>NUCLEOTIDE SEQUENCE [LARGE SCALE GENOMIC DNA]</scope>
    <source>
        <strain evidence="3">CBS 101.48</strain>
    </source>
</reference>
<keyword evidence="1" id="KW-0904">Protein phosphatase</keyword>
<dbReference type="EC" id="3.1.3.16" evidence="1"/>
<dbReference type="OrthoDB" id="60843at2759"/>
<dbReference type="AlphaFoldDB" id="A0A163J698"/>
<dbReference type="InterPro" id="IPR001932">
    <property type="entry name" value="PPM-type_phosphatase-like_dom"/>
</dbReference>
<dbReference type="STRING" id="4829.A0A163J698"/>
<name>A0A163J698_ABSGL</name>
<protein>
    <recommendedName>
        <fullName evidence="1">Protein phosphatase</fullName>
        <ecNumber evidence="1">3.1.3.16</ecNumber>
    </recommendedName>
</protein>
<keyword evidence="1" id="KW-0378">Hydrolase</keyword>
<organism evidence="3">
    <name type="scientific">Absidia glauca</name>
    <name type="common">Pin mould</name>
    <dbReference type="NCBI Taxonomy" id="4829"/>
    <lineage>
        <taxon>Eukaryota</taxon>
        <taxon>Fungi</taxon>
        <taxon>Fungi incertae sedis</taxon>
        <taxon>Mucoromycota</taxon>
        <taxon>Mucoromycotina</taxon>
        <taxon>Mucoromycetes</taxon>
        <taxon>Mucorales</taxon>
        <taxon>Cunninghamellaceae</taxon>
        <taxon>Absidia</taxon>
    </lineage>
</organism>
<dbReference type="InterPro" id="IPR039123">
    <property type="entry name" value="PPTC7"/>
</dbReference>
<comment type="cofactor">
    <cofactor evidence="1">
        <name>Mg(2+)</name>
        <dbReference type="ChEBI" id="CHEBI:18420"/>
    </cofactor>
</comment>
<accession>A0A163J698</accession>